<feature type="compositionally biased region" description="Acidic residues" evidence="4">
    <location>
        <begin position="940"/>
        <end position="961"/>
    </location>
</feature>
<feature type="compositionally biased region" description="Basic and acidic residues" evidence="4">
    <location>
        <begin position="1091"/>
        <end position="1116"/>
    </location>
</feature>
<feature type="compositionally biased region" description="Acidic residues" evidence="4">
    <location>
        <begin position="1117"/>
        <end position="1130"/>
    </location>
</feature>
<feature type="compositionally biased region" description="Basic and acidic residues" evidence="4">
    <location>
        <begin position="520"/>
        <end position="530"/>
    </location>
</feature>
<evidence type="ECO:0000256" key="2">
    <source>
        <dbReference type="ARBA" id="ARBA00022553"/>
    </source>
</evidence>
<protein>
    <recommendedName>
        <fullName evidence="7">Claspin</fullName>
    </recommendedName>
</protein>
<reference evidence="5 6" key="1">
    <citation type="submission" date="2021-06" db="EMBL/GenBank/DDBJ databases">
        <title>Chromosome-level genome assembly of the red-tail catfish (Hemibagrus wyckioides).</title>
        <authorList>
            <person name="Shao F."/>
        </authorList>
    </citation>
    <scope>NUCLEOTIDE SEQUENCE [LARGE SCALE GENOMIC DNA]</scope>
    <source>
        <strain evidence="5">EC202008001</strain>
        <tissue evidence="5">Blood</tissue>
    </source>
</reference>
<feature type="compositionally biased region" description="Polar residues" evidence="4">
    <location>
        <begin position="322"/>
        <end position="350"/>
    </location>
</feature>
<comment type="caution">
    <text evidence="5">The sequence shown here is derived from an EMBL/GenBank/DDBJ whole genome shotgun (WGS) entry which is preliminary data.</text>
</comment>
<feature type="region of interest" description="Disordered" evidence="4">
    <location>
        <begin position="481"/>
        <end position="530"/>
    </location>
</feature>
<feature type="compositionally biased region" description="Low complexity" evidence="4">
    <location>
        <begin position="79"/>
        <end position="89"/>
    </location>
</feature>
<feature type="region of interest" description="Disordered" evidence="4">
    <location>
        <begin position="1075"/>
        <end position="1130"/>
    </location>
</feature>
<dbReference type="GO" id="GO:0007095">
    <property type="term" value="P:mitotic G2 DNA damage checkpoint signaling"/>
    <property type="evidence" value="ECO:0007669"/>
    <property type="project" value="TreeGrafter"/>
</dbReference>
<feature type="region of interest" description="Disordered" evidence="4">
    <location>
        <begin position="308"/>
        <end position="423"/>
    </location>
</feature>
<feature type="compositionally biased region" description="Basic and acidic residues" evidence="4">
    <location>
        <begin position="1464"/>
        <end position="1491"/>
    </location>
</feature>
<feature type="compositionally biased region" description="Polar residues" evidence="4">
    <location>
        <begin position="1547"/>
        <end position="1561"/>
    </location>
</feature>
<feature type="region of interest" description="Disordered" evidence="4">
    <location>
        <begin position="1311"/>
        <end position="1349"/>
    </location>
</feature>
<feature type="compositionally biased region" description="Acidic residues" evidence="4">
    <location>
        <begin position="1077"/>
        <end position="1089"/>
    </location>
</feature>
<feature type="region of interest" description="Disordered" evidence="4">
    <location>
        <begin position="1547"/>
        <end position="1600"/>
    </location>
</feature>
<dbReference type="InterPro" id="IPR027812">
    <property type="entry name" value="DUF4653"/>
</dbReference>
<feature type="compositionally biased region" description="Low complexity" evidence="4">
    <location>
        <begin position="724"/>
        <end position="736"/>
    </location>
</feature>
<dbReference type="EMBL" id="JAHKSW010000024">
    <property type="protein sequence ID" value="KAG7317001.1"/>
    <property type="molecule type" value="Genomic_DNA"/>
</dbReference>
<feature type="compositionally biased region" description="Basic residues" evidence="4">
    <location>
        <begin position="211"/>
        <end position="220"/>
    </location>
</feature>
<dbReference type="Proteomes" id="UP000824219">
    <property type="component" value="Linkage Group LG24"/>
</dbReference>
<feature type="compositionally biased region" description="Low complexity" evidence="4">
    <location>
        <begin position="308"/>
        <end position="321"/>
    </location>
</feature>
<feature type="compositionally biased region" description="Basic and acidic residues" evidence="4">
    <location>
        <begin position="245"/>
        <end position="261"/>
    </location>
</feature>
<feature type="compositionally biased region" description="Acidic residues" evidence="4">
    <location>
        <begin position="115"/>
        <end position="124"/>
    </location>
</feature>
<feature type="compositionally biased region" description="Acidic residues" evidence="4">
    <location>
        <begin position="990"/>
        <end position="1014"/>
    </location>
</feature>
<keyword evidence="3" id="KW-0539">Nucleus</keyword>
<feature type="compositionally biased region" description="Basic and acidic residues" evidence="4">
    <location>
        <begin position="1563"/>
        <end position="1579"/>
    </location>
</feature>
<evidence type="ECO:0000256" key="1">
    <source>
        <dbReference type="ARBA" id="ARBA00004123"/>
    </source>
</evidence>
<comment type="subcellular location">
    <subcellularLocation>
        <location evidence="1">Nucleus</location>
    </subcellularLocation>
</comment>
<feature type="compositionally biased region" description="Polar residues" evidence="4">
    <location>
        <begin position="679"/>
        <end position="701"/>
    </location>
</feature>
<proteinExistence type="predicted"/>
<feature type="compositionally biased region" description="Acidic residues" evidence="4">
    <location>
        <begin position="915"/>
        <end position="924"/>
    </location>
</feature>
<feature type="compositionally biased region" description="Acidic residues" evidence="4">
    <location>
        <begin position="66"/>
        <end position="77"/>
    </location>
</feature>
<dbReference type="GO" id="GO:0010997">
    <property type="term" value="F:anaphase-promoting complex binding"/>
    <property type="evidence" value="ECO:0007669"/>
    <property type="project" value="TreeGrafter"/>
</dbReference>
<dbReference type="OrthoDB" id="5859781at2759"/>
<feature type="region of interest" description="Disordered" evidence="4">
    <location>
        <begin position="547"/>
        <end position="701"/>
    </location>
</feature>
<dbReference type="PANTHER" id="PTHR14396">
    <property type="entry name" value="CLASPIN"/>
    <property type="match status" value="1"/>
</dbReference>
<evidence type="ECO:0000256" key="4">
    <source>
        <dbReference type="SAM" id="MobiDB-lite"/>
    </source>
</evidence>
<feature type="region of interest" description="Disordered" evidence="4">
    <location>
        <begin position="1"/>
        <end position="261"/>
    </location>
</feature>
<gene>
    <name evidence="5" type="ORF">KOW79_019299</name>
</gene>
<accession>A0A9D3SA40</accession>
<feature type="region of interest" description="Disordered" evidence="4">
    <location>
        <begin position="724"/>
        <end position="792"/>
    </location>
</feature>
<sequence>MSLLLSERPAEIPKAESDSDSGVGSPMEEAGTDAVTAVVPAEEAQDSDDDIVVNRKPRSRKVLQDSDSEREEAEDGMAEALLLSESSGEGTNGGEGEQPKKSWGKKLSRIAVASDESEPEEDECQEKPKEKSKKRGKSQRRKEKEMRRGALVKQLKEKTRTSEESPLPKVLNDSGCLLGDNDLFDAQLDDDMTEEVMEDEEEESLDAIRAVVKKKAKNKHHLDDSDEDEEQEGKPQRKERKAARASKEAMKQLHSDSQRIVRDSTVGLPYHMPEPKGIDHFFKRRVRPDRPAMALLKSAKYQAYIAEASSASSTTQNQSEAPEQNSNPQADLNESDPISSIQQTSATNELDTAIEITEDQSGVGSVELQKPEVMEEESVLPSVDMSKSAESPKEDHEMSEVQLTKTGTGQSGQGGSVLAEIGTAVPKPKKDKLARLRELGLEPPPVAKLCADDGAFVQLEPQQSNPGLEALKKRFLKHVQPAPRPNRERSLHLNVVRKDTAASGQEELHTESITVTVNEGEEKPIHTKPGEKLVLLKSRLQQAMAIRRQEERERRAALHRLDNEDCEEEEEAEMTESEEEEGVEDLLGDGDDGEEANEAENEEEEAEEAEGGNTLKQNASPGFKSPSPTPYTDGTLMLFAGSSCSRTGDGVRQSGQASHETDSKMEDDDGLSLNKDNSHNSSFELTSSTLPSYQPVSRTTGKGLSAAVFRSPSPCFFRPSFLGSASKSSGKLSEPSLTLPVEDSQDLYGVPSPEGGDSQCPFSQEEDTQSQLLDADGFLNVGPRGGQSRSHKRQLLLDSLDENAMDANMGELLGFCSGGFGSREHSQPGGEDELLGLCSGAFSTQPGEAGRPKEETGAVETKSIAGESHGSSDADMDQLLSLCSGKFTGSPATSPMQRGASPVLENESDSKSKVEEEEEVEEDNCEFRLMPDVDSNSEKEEGEEDSDGEREIGNEVDDEERDAVFGRHKGKKIRMNFVDSEAELSGSDVGSEDEEDEDGDEYEEEDIHEELPSDEELMDQVNKIHMKHVLDDDKRKLRICQEQYLADGDLHSDGPGRERRFRWKNIDDSFELRVAAEGEDEEEEEDMDQNELQRQKERLEREQWIREQSETSKRGEEVEEEEDKIGEEDSQFMKLAKKLTAKALQKKETSSVALQEKPVSKANPFQKPCKPVVRRGSLLSQPRAVLQKLANISEGNPLAPRNSRGFLFQTLSPEKEPPTSASPKKQFKKRAQTDTSGPVAKRQCRENSVKSVGPQRIDFSPLVIVTQQKRSYGITLDTKLPVPQAQDALLMTCSVLRHGCVVRSLSKRTLREREREGEETAQTLLERKGQAGGGQNAHNRRATHSQTNMLKQDRLVNAAFGGQSGGTNSTLRILSNSQRTFEKDGNFNFLSQDENTMTADENRNQMRPRALGLSSRYPPASANHYVPGPLSPLSRLPCWSPLEPLPEIDSGEDTGGRVPPDGAEEGKIDEEMRRMSDDEKEEDLMKGKAQEQVEEIEEDGALDWDESDEDFEFSYRSESSSPLTVESGDVTGGDSLNLTWDRICVGGSNSENGDATTNLEGKQSAEEDKKAETHHDRRGGSSLAEEASSDSESDPCSELPELMEAVWTMEDRERFKAQEMEKHHVQLTMYRRLALIRWVRTLQERVQEQQNRLQSSFDIILTHRKELLRMGSAAAAVSQ</sequence>
<dbReference type="InterPro" id="IPR024146">
    <property type="entry name" value="Claspin"/>
</dbReference>
<name>A0A9D3SA40_9TELE</name>
<feature type="compositionally biased region" description="Acidic residues" evidence="4">
    <location>
        <begin position="1492"/>
        <end position="1512"/>
    </location>
</feature>
<feature type="compositionally biased region" description="Basic and acidic residues" evidence="4">
    <location>
        <begin position="390"/>
        <end position="399"/>
    </location>
</feature>
<feature type="compositionally biased region" description="Basic and acidic residues" evidence="4">
    <location>
        <begin position="8"/>
        <end position="17"/>
    </location>
</feature>
<feature type="region of interest" description="Disordered" evidence="4">
    <location>
        <begin position="1444"/>
        <end position="1535"/>
    </location>
</feature>
<evidence type="ECO:0000313" key="6">
    <source>
        <dbReference type="Proteomes" id="UP000824219"/>
    </source>
</evidence>
<feature type="compositionally biased region" description="Basic and acidic residues" evidence="4">
    <location>
        <begin position="925"/>
        <end position="939"/>
    </location>
</feature>
<feature type="region of interest" description="Disordered" evidence="4">
    <location>
        <begin position="1145"/>
        <end position="1168"/>
    </location>
</feature>
<dbReference type="PANTHER" id="PTHR14396:SF10">
    <property type="entry name" value="CLASPIN"/>
    <property type="match status" value="1"/>
</dbReference>
<feature type="compositionally biased region" description="Basic residues" evidence="4">
    <location>
        <begin position="130"/>
        <end position="141"/>
    </location>
</feature>
<feature type="compositionally biased region" description="Basic and acidic residues" evidence="4">
    <location>
        <begin position="485"/>
        <end position="510"/>
    </location>
</feature>
<evidence type="ECO:0008006" key="7">
    <source>
        <dbReference type="Google" id="ProtNLM"/>
    </source>
</evidence>
<evidence type="ECO:0000313" key="5">
    <source>
        <dbReference type="EMBL" id="KAG7317001.1"/>
    </source>
</evidence>
<dbReference type="Pfam" id="PF15546">
    <property type="entry name" value="DUF4653"/>
    <property type="match status" value="1"/>
</dbReference>
<dbReference type="GO" id="GO:0033314">
    <property type="term" value="P:mitotic DNA replication checkpoint signaling"/>
    <property type="evidence" value="ECO:0007669"/>
    <property type="project" value="TreeGrafter"/>
</dbReference>
<feature type="compositionally biased region" description="Basic and acidic residues" evidence="4">
    <location>
        <begin position="142"/>
        <end position="163"/>
    </location>
</feature>
<feature type="compositionally biased region" description="Acidic residues" evidence="4">
    <location>
        <begin position="187"/>
        <end position="205"/>
    </location>
</feature>
<feature type="compositionally biased region" description="Acidic residues" evidence="4">
    <location>
        <begin position="564"/>
        <end position="610"/>
    </location>
</feature>
<feature type="region of interest" description="Disordered" evidence="4">
    <location>
        <begin position="822"/>
        <end position="1014"/>
    </location>
</feature>
<feature type="compositionally biased region" description="Basic and acidic residues" evidence="4">
    <location>
        <begin position="547"/>
        <end position="563"/>
    </location>
</feature>
<evidence type="ECO:0000256" key="3">
    <source>
        <dbReference type="ARBA" id="ARBA00023242"/>
    </source>
</evidence>
<organism evidence="5 6">
    <name type="scientific">Hemibagrus wyckioides</name>
    <dbReference type="NCBI Taxonomy" id="337641"/>
    <lineage>
        <taxon>Eukaryota</taxon>
        <taxon>Metazoa</taxon>
        <taxon>Chordata</taxon>
        <taxon>Craniata</taxon>
        <taxon>Vertebrata</taxon>
        <taxon>Euteleostomi</taxon>
        <taxon>Actinopterygii</taxon>
        <taxon>Neopterygii</taxon>
        <taxon>Teleostei</taxon>
        <taxon>Ostariophysi</taxon>
        <taxon>Siluriformes</taxon>
        <taxon>Bagridae</taxon>
        <taxon>Hemibagrus</taxon>
    </lineage>
</organism>
<keyword evidence="6" id="KW-1185">Reference proteome</keyword>
<dbReference type="GO" id="GO:0005634">
    <property type="term" value="C:nucleus"/>
    <property type="evidence" value="ECO:0007669"/>
    <property type="project" value="UniProtKB-SubCell"/>
</dbReference>
<feature type="region of interest" description="Disordered" evidence="4">
    <location>
        <begin position="1210"/>
        <end position="1252"/>
    </location>
</feature>
<keyword evidence="2" id="KW-0597">Phosphoprotein</keyword>